<dbReference type="AlphaFoldDB" id="A0A9K3PHB3"/>
<feature type="region of interest" description="Disordered" evidence="6">
    <location>
        <begin position="59"/>
        <end position="80"/>
    </location>
</feature>
<evidence type="ECO:0000256" key="3">
    <source>
        <dbReference type="ARBA" id="ARBA00022630"/>
    </source>
</evidence>
<dbReference type="InterPro" id="IPR016166">
    <property type="entry name" value="FAD-bd_PCMH"/>
</dbReference>
<accession>A0A9K3PHB3</accession>
<evidence type="ECO:0000256" key="5">
    <source>
        <dbReference type="ARBA" id="ARBA00023002"/>
    </source>
</evidence>
<comment type="cofactor">
    <cofactor evidence="1">
        <name>FAD</name>
        <dbReference type="ChEBI" id="CHEBI:57692"/>
    </cofactor>
</comment>
<organism evidence="9 10">
    <name type="scientific">Nitzschia inconspicua</name>
    <dbReference type="NCBI Taxonomy" id="303405"/>
    <lineage>
        <taxon>Eukaryota</taxon>
        <taxon>Sar</taxon>
        <taxon>Stramenopiles</taxon>
        <taxon>Ochrophyta</taxon>
        <taxon>Bacillariophyta</taxon>
        <taxon>Bacillariophyceae</taxon>
        <taxon>Bacillariophycidae</taxon>
        <taxon>Bacillariales</taxon>
        <taxon>Bacillariaceae</taxon>
        <taxon>Nitzschia</taxon>
    </lineage>
</organism>
<evidence type="ECO:0000313" key="10">
    <source>
        <dbReference type="Proteomes" id="UP000693970"/>
    </source>
</evidence>
<sequence>MLNQTSFSPYATTERKRLLQECLPGVTLYDNAQPRHRRQGSLGGNAGDDGSCSLGYPFSTTGEFNPRSKPPSLSYHPMDNSHLQLRDNYKSDKRYGHSNDDAFDDSSLHILWFGHDNSDNDDDDENPSNDYSLRQAATLLAARRHAERMWIWYFKVGLSLVVFLMIWSQIKPYHPLRRIHPQRSQEAKVNPSETTISPLACDDHVVISTSLIPDENVLIQINPPIDDRYREKVLETLKNLDEEIQGDIVLRSNKTKFIGASQVWQQKAHLSPPLAVVEAANPQDVELALPILSGLKRDYHVPFRIRSGGHSYLSDFNSVSDGVMLSLAKLKAMDFSNIDSMMGLTNNMIRNETQPRGQISAQTITMQPGVTVEEFMKESLYERGFSSIVASAGGVGMGGFILGGGYGLQSRMYGLAIDNIVEMQVVLTNGQTKDVTKGDDLFWALRGAGGGNFGVVTSLGYRVYPSNDIKLEASVKVTLSDMTLFLQRLGAMEPELHPEFNVRVHGYEVRKCEISTQRSHAVAAPSSLFEPKDSPIVDGDAGCGLVTVSMYWMGDANPEERLGMTYIKETVVPLFPSNATREQVTYYYFSWSGMSRQREQDDRWKSVYSAQCWNGFLLPRNNTFDVWTDIQESMKALFLYTTNASPRIELWGGAISKVSSNASAFPHRNALYNVAIDLLVPEGSDPKSADDEAILVHAIWPSIARHLDGVYINNAMASLSEFEYPLAYWGSNSNRLRQTKQQYDPFHVLTFSQSIPLVNLSSE</sequence>
<gene>
    <name evidence="9" type="ORF">IV203_016088</name>
</gene>
<dbReference type="InterPro" id="IPR006094">
    <property type="entry name" value="Oxid_FAD_bind_N"/>
</dbReference>
<dbReference type="Proteomes" id="UP000693970">
    <property type="component" value="Unassembled WGS sequence"/>
</dbReference>
<dbReference type="PANTHER" id="PTHR42973">
    <property type="entry name" value="BINDING OXIDOREDUCTASE, PUTATIVE (AFU_ORTHOLOGUE AFUA_1G17690)-RELATED"/>
    <property type="match status" value="1"/>
</dbReference>
<name>A0A9K3PHB3_9STRA</name>
<dbReference type="Pfam" id="PF08031">
    <property type="entry name" value="BBE"/>
    <property type="match status" value="1"/>
</dbReference>
<reference evidence="9" key="1">
    <citation type="journal article" date="2021" name="Sci. Rep.">
        <title>Diploid genomic architecture of Nitzschia inconspicua, an elite biomass production diatom.</title>
        <authorList>
            <person name="Oliver A."/>
            <person name="Podell S."/>
            <person name="Pinowska A."/>
            <person name="Traller J.C."/>
            <person name="Smith S.R."/>
            <person name="McClure R."/>
            <person name="Beliaev A."/>
            <person name="Bohutskyi P."/>
            <person name="Hill E.A."/>
            <person name="Rabines A."/>
            <person name="Zheng H."/>
            <person name="Allen L.Z."/>
            <person name="Kuo A."/>
            <person name="Grigoriev I.V."/>
            <person name="Allen A.E."/>
            <person name="Hazlebeck D."/>
            <person name="Allen E.E."/>
        </authorList>
    </citation>
    <scope>NUCLEOTIDE SEQUENCE</scope>
    <source>
        <strain evidence="9">Hildebrandi</strain>
    </source>
</reference>
<evidence type="ECO:0000256" key="4">
    <source>
        <dbReference type="ARBA" id="ARBA00022827"/>
    </source>
</evidence>
<keyword evidence="7" id="KW-1133">Transmembrane helix</keyword>
<comment type="similarity">
    <text evidence="2">Belongs to the oxygen-dependent FAD-linked oxidoreductase family.</text>
</comment>
<evidence type="ECO:0000259" key="8">
    <source>
        <dbReference type="PROSITE" id="PS51387"/>
    </source>
</evidence>
<evidence type="ECO:0000256" key="1">
    <source>
        <dbReference type="ARBA" id="ARBA00001974"/>
    </source>
</evidence>
<proteinExistence type="inferred from homology"/>
<keyword evidence="7" id="KW-0812">Transmembrane</keyword>
<dbReference type="GO" id="GO:0016491">
    <property type="term" value="F:oxidoreductase activity"/>
    <property type="evidence" value="ECO:0007669"/>
    <property type="project" value="UniProtKB-KW"/>
</dbReference>
<reference evidence="9" key="2">
    <citation type="submission" date="2021-04" db="EMBL/GenBank/DDBJ databases">
        <authorList>
            <person name="Podell S."/>
        </authorList>
    </citation>
    <scope>NUCLEOTIDE SEQUENCE</scope>
    <source>
        <strain evidence="9">Hildebrandi</strain>
    </source>
</reference>
<protein>
    <submittedName>
        <fullName evidence="9">Oxidoreductase, oxygen dependent, FAD-dependent protein</fullName>
    </submittedName>
</protein>
<evidence type="ECO:0000256" key="6">
    <source>
        <dbReference type="SAM" id="MobiDB-lite"/>
    </source>
</evidence>
<feature type="transmembrane region" description="Helical" evidence="7">
    <location>
        <begin position="150"/>
        <end position="170"/>
    </location>
</feature>
<feature type="domain" description="FAD-binding PCMH-type" evidence="8">
    <location>
        <begin position="269"/>
        <end position="466"/>
    </location>
</feature>
<dbReference type="Pfam" id="PF01565">
    <property type="entry name" value="FAD_binding_4"/>
    <property type="match status" value="1"/>
</dbReference>
<keyword evidence="4" id="KW-0274">FAD</keyword>
<evidence type="ECO:0000313" key="9">
    <source>
        <dbReference type="EMBL" id="KAG7347383.1"/>
    </source>
</evidence>
<evidence type="ECO:0000256" key="2">
    <source>
        <dbReference type="ARBA" id="ARBA00005466"/>
    </source>
</evidence>
<evidence type="ECO:0000256" key="7">
    <source>
        <dbReference type="SAM" id="Phobius"/>
    </source>
</evidence>
<keyword evidence="3" id="KW-0285">Flavoprotein</keyword>
<dbReference type="EMBL" id="JAGRRH010000020">
    <property type="protein sequence ID" value="KAG7347383.1"/>
    <property type="molecule type" value="Genomic_DNA"/>
</dbReference>
<dbReference type="InterPro" id="IPR050416">
    <property type="entry name" value="FAD-linked_Oxidoreductase"/>
</dbReference>
<dbReference type="OrthoDB" id="415825at2759"/>
<keyword evidence="7" id="KW-0472">Membrane</keyword>
<keyword evidence="5" id="KW-0560">Oxidoreductase</keyword>
<dbReference type="PROSITE" id="PS51387">
    <property type="entry name" value="FAD_PCMH"/>
    <property type="match status" value="1"/>
</dbReference>
<dbReference type="PANTHER" id="PTHR42973:SF39">
    <property type="entry name" value="FAD-BINDING PCMH-TYPE DOMAIN-CONTAINING PROTEIN"/>
    <property type="match status" value="1"/>
</dbReference>
<dbReference type="GO" id="GO:0071949">
    <property type="term" value="F:FAD binding"/>
    <property type="evidence" value="ECO:0007669"/>
    <property type="project" value="InterPro"/>
</dbReference>
<dbReference type="InterPro" id="IPR012951">
    <property type="entry name" value="BBE"/>
</dbReference>
<keyword evidence="10" id="KW-1185">Reference proteome</keyword>
<comment type="caution">
    <text evidence="9">The sequence shown here is derived from an EMBL/GenBank/DDBJ whole genome shotgun (WGS) entry which is preliminary data.</text>
</comment>